<keyword evidence="1" id="KW-1133">Transmembrane helix</keyword>
<evidence type="ECO:0000313" key="3">
    <source>
        <dbReference type="Proteomes" id="UP001595443"/>
    </source>
</evidence>
<keyword evidence="1" id="KW-0812">Transmembrane</keyword>
<comment type="caution">
    <text evidence="2">The sequence shown here is derived from an EMBL/GenBank/DDBJ whole genome shotgun (WGS) entry which is preliminary data.</text>
</comment>
<dbReference type="EMBL" id="JBHRSK010000005">
    <property type="protein sequence ID" value="MFC2968338.1"/>
    <property type="molecule type" value="Genomic_DNA"/>
</dbReference>
<gene>
    <name evidence="2" type="ORF">ACFOES_09550</name>
</gene>
<name>A0ABV7AGW0_9RHOB</name>
<keyword evidence="1" id="KW-0472">Membrane</keyword>
<sequence length="193" mass="20396">MLEPVVAPIADVLAGLVSLYVQLLAALLSGAMVSGLLARRQRGARRLAYAVAALCALHLFLGLLLPFARDSLLLSPLFSLWAMLGSLALLVLALGLATAIGLTAGRSGAPPTRPIGRAGHLKLMLLNYALTIAIVFGGVSILTAQHQRNGLRADICAALDGKLDTAWQERAARLRALTERLLRKDAGALRFCD</sequence>
<dbReference type="Proteomes" id="UP001595443">
    <property type="component" value="Unassembled WGS sequence"/>
</dbReference>
<evidence type="ECO:0000313" key="2">
    <source>
        <dbReference type="EMBL" id="MFC2968338.1"/>
    </source>
</evidence>
<reference evidence="3" key="1">
    <citation type="journal article" date="2019" name="Int. J. Syst. Evol. Microbiol.">
        <title>The Global Catalogue of Microorganisms (GCM) 10K type strain sequencing project: providing services to taxonomists for standard genome sequencing and annotation.</title>
        <authorList>
            <consortium name="The Broad Institute Genomics Platform"/>
            <consortium name="The Broad Institute Genome Sequencing Center for Infectious Disease"/>
            <person name="Wu L."/>
            <person name="Ma J."/>
        </authorList>
    </citation>
    <scope>NUCLEOTIDE SEQUENCE [LARGE SCALE GENOMIC DNA]</scope>
    <source>
        <strain evidence="3">KCTC 62192</strain>
    </source>
</reference>
<feature type="transmembrane region" description="Helical" evidence="1">
    <location>
        <begin position="12"/>
        <end position="38"/>
    </location>
</feature>
<evidence type="ECO:0000256" key="1">
    <source>
        <dbReference type="SAM" id="Phobius"/>
    </source>
</evidence>
<protein>
    <submittedName>
        <fullName evidence="2">Uncharacterized protein</fullName>
    </submittedName>
</protein>
<accession>A0ABV7AGW0</accession>
<feature type="transmembrane region" description="Helical" evidence="1">
    <location>
        <begin position="47"/>
        <end position="68"/>
    </location>
</feature>
<feature type="transmembrane region" description="Helical" evidence="1">
    <location>
        <begin position="80"/>
        <end position="104"/>
    </location>
</feature>
<organism evidence="2 3">
    <name type="scientific">Acidimangrovimonas pyrenivorans</name>
    <dbReference type="NCBI Taxonomy" id="2030798"/>
    <lineage>
        <taxon>Bacteria</taxon>
        <taxon>Pseudomonadati</taxon>
        <taxon>Pseudomonadota</taxon>
        <taxon>Alphaproteobacteria</taxon>
        <taxon>Rhodobacterales</taxon>
        <taxon>Paracoccaceae</taxon>
        <taxon>Acidimangrovimonas</taxon>
    </lineage>
</organism>
<feature type="transmembrane region" description="Helical" evidence="1">
    <location>
        <begin position="125"/>
        <end position="144"/>
    </location>
</feature>
<proteinExistence type="predicted"/>
<keyword evidence="3" id="KW-1185">Reference proteome</keyword>
<dbReference type="RefSeq" id="WP_377833038.1">
    <property type="nucleotide sequence ID" value="NZ_JBHRSK010000005.1"/>
</dbReference>